<gene>
    <name evidence="2" type="ORF">TPAB3V08_LOCUS2968</name>
</gene>
<keyword evidence="1" id="KW-0472">Membrane</keyword>
<reference evidence="2" key="1">
    <citation type="submission" date="2021-03" db="EMBL/GenBank/DDBJ databases">
        <authorList>
            <person name="Tran Van P."/>
        </authorList>
    </citation>
    <scope>NUCLEOTIDE SEQUENCE</scope>
</reference>
<evidence type="ECO:0000313" key="3">
    <source>
        <dbReference type="Proteomes" id="UP001153148"/>
    </source>
</evidence>
<keyword evidence="1" id="KW-1133">Transmembrane helix</keyword>
<keyword evidence="1" id="KW-0812">Transmembrane</keyword>
<protein>
    <submittedName>
        <fullName evidence="2">Uncharacterized protein</fullName>
    </submittedName>
</protein>
<dbReference type="Proteomes" id="UP001153148">
    <property type="component" value="Unassembled WGS sequence"/>
</dbReference>
<evidence type="ECO:0000313" key="2">
    <source>
        <dbReference type="EMBL" id="CAG2055970.1"/>
    </source>
</evidence>
<sequence>MTSFKVVFYFCLIETPNWHQVSVIRENPGGSVATSHVTIYSCLYLSCRADKLLPVMIHQGCDRMMTSSGNPIAWVTVEESPAFSMNVRRGPIYIINDPPDNQENRTGYNKWWYRYRGVPADPEALQGPFGRSFEDKTIRSRFVKRVYLILLTQLLFTLGIIALFMFQGVSYGPMWENARSGPELELARFGNARFAPDLGISGLDLGISDPDMDQFLPDIIFPHGGLIVDLSWTHRGPIVDSSWTYRGLTVDLSGIYRGLIGDLSEIYRGLIVDLSGTYRKLILDLLWTYRGLIVESSWIIVE</sequence>
<dbReference type="EMBL" id="CAJPIN010003177">
    <property type="protein sequence ID" value="CAG2055970.1"/>
    <property type="molecule type" value="Genomic_DNA"/>
</dbReference>
<keyword evidence="3" id="KW-1185">Reference proteome</keyword>
<comment type="caution">
    <text evidence="2">The sequence shown here is derived from an EMBL/GenBank/DDBJ whole genome shotgun (WGS) entry which is preliminary data.</text>
</comment>
<proteinExistence type="predicted"/>
<feature type="transmembrane region" description="Helical" evidence="1">
    <location>
        <begin position="146"/>
        <end position="166"/>
    </location>
</feature>
<accession>A0ABN7NSH5</accession>
<name>A0ABN7NSH5_TIMPD</name>
<organism evidence="2 3">
    <name type="scientific">Timema podura</name>
    <name type="common">Walking stick</name>
    <dbReference type="NCBI Taxonomy" id="61482"/>
    <lineage>
        <taxon>Eukaryota</taxon>
        <taxon>Metazoa</taxon>
        <taxon>Ecdysozoa</taxon>
        <taxon>Arthropoda</taxon>
        <taxon>Hexapoda</taxon>
        <taxon>Insecta</taxon>
        <taxon>Pterygota</taxon>
        <taxon>Neoptera</taxon>
        <taxon>Polyneoptera</taxon>
        <taxon>Phasmatodea</taxon>
        <taxon>Timematodea</taxon>
        <taxon>Timematoidea</taxon>
        <taxon>Timematidae</taxon>
        <taxon>Timema</taxon>
    </lineage>
</organism>
<evidence type="ECO:0000256" key="1">
    <source>
        <dbReference type="SAM" id="Phobius"/>
    </source>
</evidence>